<comment type="caution">
    <text evidence="1">The sequence shown here is derived from an EMBL/GenBank/DDBJ whole genome shotgun (WGS) entry which is preliminary data.</text>
</comment>
<proteinExistence type="predicted"/>
<sequence>MVQMNARKSPLGNGMGLMVGGESGRCWGVGDRKSGCTVHIRIVYNSARCSDSSCIAYPSNNRCVYLSNAI</sequence>
<keyword evidence="1" id="KW-0496">Mitochondrion</keyword>
<reference evidence="1" key="1">
    <citation type="journal article" date="2015" name="Genome Biol. Evol.">
        <title>Organellar Genomes of White Spruce (Picea glauca): Assembly and Annotation.</title>
        <authorList>
            <person name="Jackman S.D."/>
            <person name="Warren R.L."/>
            <person name="Gibb E.A."/>
            <person name="Vandervalk B.P."/>
            <person name="Mohamadi H."/>
            <person name="Chu J."/>
            <person name="Raymond A."/>
            <person name="Pleasance S."/>
            <person name="Coope R."/>
            <person name="Wildung M.R."/>
            <person name="Ritland C.E."/>
            <person name="Bousquet J."/>
            <person name="Jones S.J."/>
            <person name="Bohlmann J."/>
            <person name="Birol I."/>
        </authorList>
    </citation>
    <scope>NUCLEOTIDE SEQUENCE [LARGE SCALE GENOMIC DNA]</scope>
    <source>
        <tissue evidence="1">Flushing bud</tissue>
    </source>
</reference>
<protein>
    <submittedName>
        <fullName evidence="1">Uncharacterized protein</fullName>
    </submittedName>
</protein>
<organism evidence="1">
    <name type="scientific">Picea glauca</name>
    <name type="common">White spruce</name>
    <name type="synonym">Pinus glauca</name>
    <dbReference type="NCBI Taxonomy" id="3330"/>
    <lineage>
        <taxon>Eukaryota</taxon>
        <taxon>Viridiplantae</taxon>
        <taxon>Streptophyta</taxon>
        <taxon>Embryophyta</taxon>
        <taxon>Tracheophyta</taxon>
        <taxon>Spermatophyta</taxon>
        <taxon>Pinopsida</taxon>
        <taxon>Pinidae</taxon>
        <taxon>Conifers I</taxon>
        <taxon>Pinales</taxon>
        <taxon>Pinaceae</taxon>
        <taxon>Picea</taxon>
    </lineage>
</organism>
<gene>
    <name evidence="1" type="ORF">ABT39_MTgene4494</name>
</gene>
<dbReference type="AlphaFoldDB" id="A0A101LZZ2"/>
<geneLocation type="mitochondrion" evidence="1"/>
<evidence type="ECO:0000313" key="1">
    <source>
        <dbReference type="EMBL" id="KUM48479.1"/>
    </source>
</evidence>
<dbReference type="EMBL" id="LKAM01000005">
    <property type="protein sequence ID" value="KUM48479.1"/>
    <property type="molecule type" value="Genomic_DNA"/>
</dbReference>
<name>A0A101LZZ2_PICGL</name>
<accession>A0A101LZZ2</accession>